<accession>A0A9Q6ELR5</accession>
<sequence>MEASRTTLVLISPDKDLVERNQRKICLRKLATNFTHQLYYFTVKKDFEQNKPPNRRVILYEVGDINDNKEHAKMTSYTGSLPLGIDHIIVSAHGSEFSPTFTPEKYKFKPVVDPTIPTNYKTQMSHITGSNFFEYLCGGNIIKQGMTVQAIDFFVCNLGRGNFLKEFGDACSDNNINESNIDKHIKVQKIRASNFYVERNMGGTMGFSESHPDLKSGDIDPLQKHPPQVLDSPKIDKYNVMLDDKTLRGISKTVLFSVKNPS</sequence>
<dbReference type="GeneID" id="57096067"/>
<dbReference type="AlphaFoldDB" id="A0A9Q6ELR5"/>
<protein>
    <submittedName>
        <fullName evidence="2">Uncharacterized protein</fullName>
    </submittedName>
</protein>
<reference evidence="2 3" key="1">
    <citation type="submission" date="2015-02" db="EMBL/GenBank/DDBJ databases">
        <title>Nostoc linckia genome annotation.</title>
        <authorList>
            <person name="Zhou Z."/>
        </authorList>
    </citation>
    <scope>NUCLEOTIDE SEQUENCE [LARGE SCALE GENOMIC DNA]</scope>
    <source>
        <strain evidence="3">z8</strain>
    </source>
</reference>
<organism evidence="2 3">
    <name type="scientific">Nostoc linckia z8</name>
    <dbReference type="NCBI Taxonomy" id="1628746"/>
    <lineage>
        <taxon>Bacteria</taxon>
        <taxon>Bacillati</taxon>
        <taxon>Cyanobacteriota</taxon>
        <taxon>Cyanophyceae</taxon>
        <taxon>Nostocales</taxon>
        <taxon>Nostocaceae</taxon>
        <taxon>Nostoc</taxon>
    </lineage>
</organism>
<dbReference type="RefSeq" id="WP_099068144.1">
    <property type="nucleotide sequence ID" value="NZ_LAHD01000024.1"/>
</dbReference>
<feature type="compositionally biased region" description="Basic and acidic residues" evidence="1">
    <location>
        <begin position="210"/>
        <end position="223"/>
    </location>
</feature>
<proteinExistence type="predicted"/>
<evidence type="ECO:0000313" key="3">
    <source>
        <dbReference type="Proteomes" id="UP000222310"/>
    </source>
</evidence>
<comment type="caution">
    <text evidence="2">The sequence shown here is derived from an EMBL/GenBank/DDBJ whole genome shotgun (WGS) entry which is preliminary data.</text>
</comment>
<dbReference type="Proteomes" id="UP000222310">
    <property type="component" value="Unassembled WGS sequence"/>
</dbReference>
<name>A0A9Q6ELR5_NOSLI</name>
<evidence type="ECO:0000313" key="2">
    <source>
        <dbReference type="EMBL" id="PHK04562.1"/>
    </source>
</evidence>
<gene>
    <name evidence="2" type="ORF">VF08_10685</name>
</gene>
<evidence type="ECO:0000256" key="1">
    <source>
        <dbReference type="SAM" id="MobiDB-lite"/>
    </source>
</evidence>
<feature type="region of interest" description="Disordered" evidence="1">
    <location>
        <begin position="208"/>
        <end position="228"/>
    </location>
</feature>
<dbReference type="EMBL" id="LAHD01000024">
    <property type="protein sequence ID" value="PHK04562.1"/>
    <property type="molecule type" value="Genomic_DNA"/>
</dbReference>